<dbReference type="GO" id="GO:0007076">
    <property type="term" value="P:mitotic chromosome condensation"/>
    <property type="evidence" value="ECO:0007669"/>
    <property type="project" value="InterPro"/>
</dbReference>
<evidence type="ECO:0000256" key="1">
    <source>
        <dbReference type="ARBA" id="ARBA00004286"/>
    </source>
</evidence>
<keyword evidence="4" id="KW-0132">Cell division</keyword>
<dbReference type="InterPro" id="IPR011989">
    <property type="entry name" value="ARM-like"/>
</dbReference>
<dbReference type="SUPFAM" id="SSF48371">
    <property type="entry name" value="ARM repeat"/>
    <property type="match status" value="1"/>
</dbReference>
<dbReference type="GO" id="GO:0051301">
    <property type="term" value="P:cell division"/>
    <property type="evidence" value="ECO:0007669"/>
    <property type="project" value="UniProtKB-KW"/>
</dbReference>
<dbReference type="Proteomes" id="UP000017861">
    <property type="component" value="Unassembled WGS sequence"/>
</dbReference>
<protein>
    <recommendedName>
        <fullName evidence="9">Nuclear condensin complex subunit 3 C-terminal domain-containing protein</fullName>
    </recommendedName>
</protein>
<evidence type="ECO:0000256" key="7">
    <source>
        <dbReference type="ARBA" id="ARBA00023306"/>
    </source>
</evidence>
<gene>
    <name evidence="10" type="ORF">TCDM_00293</name>
</gene>
<dbReference type="InterPro" id="IPR027165">
    <property type="entry name" value="CND3"/>
</dbReference>
<keyword evidence="3" id="KW-0158">Chromosome</keyword>
<dbReference type="OrthoDB" id="27187at2759"/>
<evidence type="ECO:0000313" key="10">
    <source>
        <dbReference type="EMBL" id="ESS70865.1"/>
    </source>
</evidence>
<comment type="subcellular location">
    <subcellularLocation>
        <location evidence="1">Chromosome</location>
    </subcellularLocation>
</comment>
<feature type="compositionally biased region" description="Low complexity" evidence="8">
    <location>
        <begin position="937"/>
        <end position="954"/>
    </location>
</feature>
<organism evidence="10 11">
    <name type="scientific">Trypanosoma cruzi Dm28c</name>
    <dbReference type="NCBI Taxonomy" id="1416333"/>
    <lineage>
        <taxon>Eukaryota</taxon>
        <taxon>Discoba</taxon>
        <taxon>Euglenozoa</taxon>
        <taxon>Kinetoplastea</taxon>
        <taxon>Metakinetoplastina</taxon>
        <taxon>Trypanosomatida</taxon>
        <taxon>Trypanosomatidae</taxon>
        <taxon>Trypanosoma</taxon>
        <taxon>Schizotrypanum</taxon>
    </lineage>
</organism>
<dbReference type="EMBL" id="AYLP01000002">
    <property type="protein sequence ID" value="ESS70865.1"/>
    <property type="molecule type" value="Genomic_DNA"/>
</dbReference>
<dbReference type="InterPro" id="IPR016024">
    <property type="entry name" value="ARM-type_fold"/>
</dbReference>
<feature type="domain" description="Nuclear condensin complex subunit 3 C-terminal" evidence="9">
    <location>
        <begin position="617"/>
        <end position="997"/>
    </location>
</feature>
<proteinExistence type="inferred from homology"/>
<dbReference type="InterPro" id="IPR025977">
    <property type="entry name" value="Cnd3_C"/>
</dbReference>
<comment type="similarity">
    <text evidence="2">Belongs to the CND3 (condensin subunit 3) family.</text>
</comment>
<evidence type="ECO:0000256" key="2">
    <source>
        <dbReference type="ARBA" id="ARBA00006533"/>
    </source>
</evidence>
<dbReference type="VEuPathDB" id="TriTrypDB:TCDM_00293"/>
<evidence type="ECO:0000256" key="8">
    <source>
        <dbReference type="SAM" id="MobiDB-lite"/>
    </source>
</evidence>
<reference evidence="10 11" key="1">
    <citation type="journal article" date="2014" name="Genome Announc.">
        <title>Trypanosoma cruzi Clone Dm28c Draft Genome Sequence.</title>
        <authorList>
            <person name="Grisard E.C."/>
            <person name="Teixeira S.M."/>
            <person name="de Almeida L.G."/>
            <person name="Stoco P.H."/>
            <person name="Gerber A.L."/>
            <person name="Talavera-Lopez C."/>
            <person name="Lima O.C."/>
            <person name="Andersson B."/>
            <person name="de Vasconcelos A.T."/>
        </authorList>
    </citation>
    <scope>NUCLEOTIDE SEQUENCE [LARGE SCALE GENOMIC DNA]</scope>
    <source>
        <strain evidence="10 11">Dm28c</strain>
    </source>
</reference>
<name>V5BC54_TRYCR</name>
<evidence type="ECO:0000259" key="9">
    <source>
        <dbReference type="Pfam" id="PF12719"/>
    </source>
</evidence>
<keyword evidence="7" id="KW-0131">Cell cycle</keyword>
<evidence type="ECO:0000256" key="5">
    <source>
        <dbReference type="ARBA" id="ARBA00022776"/>
    </source>
</evidence>
<dbReference type="PANTHER" id="PTHR14418:SF5">
    <property type="entry name" value="CONDENSIN COMPLEX SUBUNIT 3"/>
    <property type="match status" value="1"/>
</dbReference>
<keyword evidence="5" id="KW-0498">Mitosis</keyword>
<sequence>MPNYYYFFCIAVEQSFSLSLSLCVSVRLSLRGVYARRNKGEKRHSDRGQLQFEKTMPPKKVAGACSGVEDVGRIFQQIHQSAAHFHKCKTSLLKYADKDRTGITDAVSRVALLVLKESPRLAPDSLKRHYGFLTEVCKGFRERFNSDWIAIALMKTVEPFHNANDKNVRLGVVSVFDALLKTVDQTDTTEERQNFYQNVAEMLKLRAHDKFPAVRERAVSAVSCFQSGKKDCDVTQQLMALLCTDSSADVRRQILRCICARKEFLEGYFQGMIRCVRDVVSRVRVEAWDALGRFHWKYIAAYATAKNIALPQLILQGLSDTSSSVVIACRAALTNCWLHRDYRDDGEAMLELVLDGGGGLEPYEAISTEILLYCRKHKNAKTYLVNTESVSAASLLLWKASAKLLADAEGDDETAVLLPLPQFSALLQDTVYAYARPDVDPKTVKFKNLDEADIILRILLSVFDIYEENGYLAHADNTTRSSLLRIINFLLKVVPDDDPALFIDVAIRSLKSLTGRTPEEATKTITSSLDSLFRSLKLPQMYALGYDDVEAFGRKSRERQRELFRLRMKLRGGETSQEEYDRLKEEMDRDEKFLLRMQFIILSFLSHSQRGDNIPTFCSHIIQLGRQQDNEIVKVASTTSLGLQCLVNPDTVHTFMPLILSDANEIVGNSDRCVALAALGVAFDLVMEYGLRFFDCPARDAGYSSHHDHTGAAELGAATVTKHTTTMAATAITFSNNNDDATTTNTTTTTTAAAASGGGLTAIGVEARLQHERALAQEDEHKVGGNNLLNTLRLFLRSHCTERNPMAVVGFCKLLSCNRVPHTQVPEIIADILMHYVAYRQEEKGNACAAYMVDYLNKFLYSFASSHPNRQLAFAQGGMMAFTALLRYNPSVALRLMELITRLSDAYVLVHIREIDPVTAKQVARLAEGGNQSTEDSTLTKNSSTRTTATRNSTRSGQLLRELSRFSLHEYIASELLIEIAQTDSEEVLDACLDTLEKRMYFYAKEVPTWLLFVANRALDTVCSSAKGRLQKWRDEVCSRFLNSTESDGVANDANMAKWQDTLDARERALERLLDSDIANVVCQTIRSVPPRDVSDVGLSAVKVENKRARETDTTFGINSILGRQRRMRR</sequence>
<dbReference type="GO" id="GO:0000796">
    <property type="term" value="C:condensin complex"/>
    <property type="evidence" value="ECO:0007669"/>
    <property type="project" value="InterPro"/>
</dbReference>
<dbReference type="AlphaFoldDB" id="V5BC54"/>
<dbReference type="Pfam" id="PF12719">
    <property type="entry name" value="Cnd3"/>
    <property type="match status" value="1"/>
</dbReference>
<dbReference type="GO" id="GO:0000793">
    <property type="term" value="C:condensed chromosome"/>
    <property type="evidence" value="ECO:0007669"/>
    <property type="project" value="TreeGrafter"/>
</dbReference>
<evidence type="ECO:0000256" key="3">
    <source>
        <dbReference type="ARBA" id="ARBA00022454"/>
    </source>
</evidence>
<comment type="caution">
    <text evidence="10">The sequence shown here is derived from an EMBL/GenBank/DDBJ whole genome shotgun (WGS) entry which is preliminary data.</text>
</comment>
<evidence type="ECO:0000256" key="4">
    <source>
        <dbReference type="ARBA" id="ARBA00022618"/>
    </source>
</evidence>
<accession>V5BC54</accession>
<dbReference type="PANTHER" id="PTHR14418">
    <property type="entry name" value="CONDENSIN COMPLEX SUBUNIT 3-RELATED"/>
    <property type="match status" value="1"/>
</dbReference>
<evidence type="ECO:0000256" key="6">
    <source>
        <dbReference type="ARBA" id="ARBA00023067"/>
    </source>
</evidence>
<feature type="region of interest" description="Disordered" evidence="8">
    <location>
        <begin position="927"/>
        <end position="954"/>
    </location>
</feature>
<keyword evidence="6" id="KW-0226">DNA condensation</keyword>
<evidence type="ECO:0000313" key="11">
    <source>
        <dbReference type="Proteomes" id="UP000017861"/>
    </source>
</evidence>
<dbReference type="Gene3D" id="1.25.10.10">
    <property type="entry name" value="Leucine-rich Repeat Variant"/>
    <property type="match status" value="1"/>
</dbReference>